<dbReference type="EMBL" id="JBAJEX010000012">
    <property type="protein sequence ID" value="MEO1767872.1"/>
    <property type="molecule type" value="Genomic_DNA"/>
</dbReference>
<proteinExistence type="inferred from homology"/>
<comment type="caution">
    <text evidence="3">The sequence shown here is derived from an EMBL/GenBank/DDBJ whole genome shotgun (WGS) entry which is preliminary data.</text>
</comment>
<evidence type="ECO:0000256" key="1">
    <source>
        <dbReference type="ARBA" id="ARBA00010364"/>
    </source>
</evidence>
<keyword evidence="4" id="KW-1185">Reference proteome</keyword>
<dbReference type="Gene3D" id="3.30.1200.10">
    <property type="entry name" value="YggU-like"/>
    <property type="match status" value="1"/>
</dbReference>
<evidence type="ECO:0000256" key="2">
    <source>
        <dbReference type="HAMAP-Rule" id="MF_00634"/>
    </source>
</evidence>
<dbReference type="NCBIfam" id="TIGR00251">
    <property type="entry name" value="DUF167 family protein"/>
    <property type="match status" value="1"/>
</dbReference>
<dbReference type="Pfam" id="PF02594">
    <property type="entry name" value="DUF167"/>
    <property type="match status" value="1"/>
</dbReference>
<evidence type="ECO:0000313" key="3">
    <source>
        <dbReference type="EMBL" id="MEO1767872.1"/>
    </source>
</evidence>
<reference evidence="3 4" key="1">
    <citation type="submission" date="2024-02" db="EMBL/GenBank/DDBJ databases">
        <title>New thermophilic sulfur-oxidizing bacteria from a hot springs of the Uzon caldera (Kamchatka, Russia).</title>
        <authorList>
            <person name="Dukat A.M."/>
            <person name="Elcheninov A.G."/>
            <person name="Frolov E.N."/>
        </authorList>
    </citation>
    <scope>NUCLEOTIDE SEQUENCE [LARGE SCALE GENOMIC DNA]</scope>
    <source>
        <strain evidence="3 4">AK1</strain>
    </source>
</reference>
<name>A0ABV0EKE1_9BURK</name>
<gene>
    <name evidence="3" type="ORF">V6E02_11690</name>
</gene>
<comment type="similarity">
    <text evidence="1 2">Belongs to the UPF0235 family.</text>
</comment>
<dbReference type="SUPFAM" id="SSF69786">
    <property type="entry name" value="YggU-like"/>
    <property type="match status" value="1"/>
</dbReference>
<accession>A0ABV0EKE1</accession>
<dbReference type="RefSeq" id="WP_347308984.1">
    <property type="nucleotide sequence ID" value="NZ_JBAJEX010000012.1"/>
</dbReference>
<dbReference type="SMART" id="SM01152">
    <property type="entry name" value="DUF167"/>
    <property type="match status" value="1"/>
</dbReference>
<dbReference type="PANTHER" id="PTHR13420:SF7">
    <property type="entry name" value="UPF0235 PROTEIN C15ORF40"/>
    <property type="match status" value="1"/>
</dbReference>
<organism evidence="3 4">
    <name type="scientific">Thiobacter aerophilum</name>
    <dbReference type="NCBI Taxonomy" id="3121275"/>
    <lineage>
        <taxon>Bacteria</taxon>
        <taxon>Pseudomonadati</taxon>
        <taxon>Pseudomonadota</taxon>
        <taxon>Betaproteobacteria</taxon>
        <taxon>Burkholderiales</taxon>
        <taxon>Thiobacteraceae</taxon>
        <taxon>Thiobacter</taxon>
    </lineage>
</organism>
<evidence type="ECO:0000313" key="4">
    <source>
        <dbReference type="Proteomes" id="UP001482231"/>
    </source>
</evidence>
<dbReference type="InterPro" id="IPR003746">
    <property type="entry name" value="DUF167"/>
</dbReference>
<dbReference type="Proteomes" id="UP001482231">
    <property type="component" value="Unassembled WGS sequence"/>
</dbReference>
<dbReference type="InterPro" id="IPR036591">
    <property type="entry name" value="YggU-like_sf"/>
</dbReference>
<dbReference type="PANTHER" id="PTHR13420">
    <property type="entry name" value="UPF0235 PROTEIN C15ORF40"/>
    <property type="match status" value="1"/>
</dbReference>
<protein>
    <recommendedName>
        <fullName evidence="2">UPF0235 protein V6E02_11690</fullName>
    </recommendedName>
</protein>
<dbReference type="HAMAP" id="MF_00634">
    <property type="entry name" value="UPF0235"/>
    <property type="match status" value="1"/>
</dbReference>
<sequence length="99" mass="10747">MSGALWYRYDARGALILTVRVEPNAPRTEVAGLYGGALKLRVAAPAVDNKANARLIAFLAEVFQVPQREVRLKTGAQGRRKVVEIFGSRVAPETLLGAK</sequence>